<feature type="domain" description="Tim44-like" evidence="4">
    <location>
        <begin position="162"/>
        <end position="306"/>
    </location>
</feature>
<proteinExistence type="predicted"/>
<dbReference type="PANTHER" id="PTHR41542:SF1">
    <property type="entry name" value="BLL5807 PROTEIN"/>
    <property type="match status" value="1"/>
</dbReference>
<reference evidence="5" key="1">
    <citation type="submission" date="2023-03" db="EMBL/GenBank/DDBJ databases">
        <authorList>
            <person name="Cleenwerck I."/>
        </authorList>
    </citation>
    <scope>NUCLEOTIDE SEQUENCE</scope>
    <source>
        <strain evidence="5">LMG 32879</strain>
    </source>
</reference>
<gene>
    <name evidence="5" type="ORF">LMG32879_002041</name>
</gene>
<dbReference type="EMBL" id="CATKSH010000011">
    <property type="protein sequence ID" value="CAI9121195.1"/>
    <property type="molecule type" value="Genomic_DNA"/>
</dbReference>
<evidence type="ECO:0000259" key="4">
    <source>
        <dbReference type="SMART" id="SM00978"/>
    </source>
</evidence>
<keyword evidence="2" id="KW-0812">Transmembrane</keyword>
<evidence type="ECO:0000313" key="5">
    <source>
        <dbReference type="EMBL" id="CAI9121195.1"/>
    </source>
</evidence>
<dbReference type="Gene3D" id="3.10.450.240">
    <property type="match status" value="1"/>
</dbReference>
<evidence type="ECO:0000256" key="2">
    <source>
        <dbReference type="SAM" id="Phobius"/>
    </source>
</evidence>
<name>A0AA35US66_9PROT</name>
<evidence type="ECO:0000256" key="3">
    <source>
        <dbReference type="SAM" id="SignalP"/>
    </source>
</evidence>
<feature type="transmembrane region" description="Helical" evidence="2">
    <location>
        <begin position="127"/>
        <end position="148"/>
    </location>
</feature>
<feature type="chain" id="PRO_5041394439" evidence="3">
    <location>
        <begin position="23"/>
        <end position="308"/>
    </location>
</feature>
<evidence type="ECO:0000313" key="6">
    <source>
        <dbReference type="Proteomes" id="UP001176960"/>
    </source>
</evidence>
<dbReference type="AlphaFoldDB" id="A0AA35US66"/>
<accession>A0AA35US66</accession>
<dbReference type="RefSeq" id="WP_289841406.1">
    <property type="nucleotide sequence ID" value="NZ_CATKSH010000011.1"/>
</dbReference>
<feature type="region of interest" description="Disordered" evidence="1">
    <location>
        <begin position="32"/>
        <end position="58"/>
    </location>
</feature>
<protein>
    <submittedName>
        <fullName evidence="5">Tim44-like domain-containing protein</fullName>
    </submittedName>
</protein>
<dbReference type="PANTHER" id="PTHR41542">
    <property type="entry name" value="BLL5807 PROTEIN"/>
    <property type="match status" value="1"/>
</dbReference>
<sequence>MRLRILSPVALTCVALTCAATALTPLAEARPGNGYSMGSRGGRTYSAPPSTATAPGYARPMDRSLAPSSAPMPSSRPYPYGAPSRPMMGGGYANRHPFMTGFFGGFLGAGLFGLLSGHGFFGGFGGGGSMIGFLFQVLVFGAIFVWILRRLGAARGAGVRNMGGAPSSPYGQAPVTVTPDDYRAFQRLLVDIQAAWSAQNLNALSSMTTPEMASYFNEQLSDYASRGARNVTSNVRFLQGDLSEAWREGNLTYATVAMRYSLIDVTTDMMGNVIDGSTTTPVNVTELWTFLRADGRGNWVLSAIQQTT</sequence>
<evidence type="ECO:0000256" key="1">
    <source>
        <dbReference type="SAM" id="MobiDB-lite"/>
    </source>
</evidence>
<comment type="caution">
    <text evidence="5">The sequence shown here is derived from an EMBL/GenBank/DDBJ whole genome shotgun (WGS) entry which is preliminary data.</text>
</comment>
<keyword evidence="2" id="KW-1133">Transmembrane helix</keyword>
<dbReference type="Proteomes" id="UP001176960">
    <property type="component" value="Unassembled WGS sequence"/>
</dbReference>
<keyword evidence="2" id="KW-0472">Membrane</keyword>
<feature type="signal peptide" evidence="3">
    <location>
        <begin position="1"/>
        <end position="22"/>
    </location>
</feature>
<keyword evidence="6" id="KW-1185">Reference proteome</keyword>
<keyword evidence="3" id="KW-0732">Signal</keyword>
<dbReference type="SUPFAM" id="SSF54427">
    <property type="entry name" value="NTF2-like"/>
    <property type="match status" value="1"/>
</dbReference>
<dbReference type="InterPro" id="IPR007379">
    <property type="entry name" value="Tim44-like_dom"/>
</dbReference>
<dbReference type="SMART" id="SM00978">
    <property type="entry name" value="Tim44"/>
    <property type="match status" value="1"/>
</dbReference>
<organism evidence="5 6">
    <name type="scientific">Brytella acorum</name>
    <dbReference type="NCBI Taxonomy" id="2959299"/>
    <lineage>
        <taxon>Bacteria</taxon>
        <taxon>Pseudomonadati</taxon>
        <taxon>Pseudomonadota</taxon>
        <taxon>Alphaproteobacteria</taxon>
        <taxon>Acetobacterales</taxon>
        <taxon>Acetobacteraceae</taxon>
        <taxon>Brytella</taxon>
    </lineage>
</organism>
<feature type="transmembrane region" description="Helical" evidence="2">
    <location>
        <begin position="96"/>
        <end position="115"/>
    </location>
</feature>
<dbReference type="InterPro" id="IPR032710">
    <property type="entry name" value="NTF2-like_dom_sf"/>
</dbReference>
<dbReference type="Pfam" id="PF04280">
    <property type="entry name" value="Tim44"/>
    <property type="match status" value="1"/>
</dbReference>